<organism evidence="6 7">
    <name type="scientific">Cuscuta australis</name>
    <dbReference type="NCBI Taxonomy" id="267555"/>
    <lineage>
        <taxon>Eukaryota</taxon>
        <taxon>Viridiplantae</taxon>
        <taxon>Streptophyta</taxon>
        <taxon>Embryophyta</taxon>
        <taxon>Tracheophyta</taxon>
        <taxon>Spermatophyta</taxon>
        <taxon>Magnoliopsida</taxon>
        <taxon>eudicotyledons</taxon>
        <taxon>Gunneridae</taxon>
        <taxon>Pentapetalae</taxon>
        <taxon>asterids</taxon>
        <taxon>lamiids</taxon>
        <taxon>Solanales</taxon>
        <taxon>Convolvulaceae</taxon>
        <taxon>Cuscuteae</taxon>
        <taxon>Cuscuta</taxon>
        <taxon>Cuscuta subgen. Grammica</taxon>
        <taxon>Cuscuta sect. Cleistogrammica</taxon>
    </lineage>
</organism>
<dbReference type="GO" id="GO:0005576">
    <property type="term" value="C:extracellular region"/>
    <property type="evidence" value="ECO:0007669"/>
    <property type="project" value="UniProtKB-SubCell"/>
</dbReference>
<dbReference type="Pfam" id="PF05938">
    <property type="entry name" value="Self-incomp_S1"/>
    <property type="match status" value="1"/>
</dbReference>
<accession>A0A328E7L7</accession>
<keyword evidence="4" id="KW-0964">Secreted</keyword>
<sequence length="166" mass="18840">MTFHYVAIKRWYGLTIQSPHNPIQPPQPLVVKCVSNSDTLGPWTLAENQGREIRFRVAFDGMTVFTCDFTWGSRHHAVTVFNANHDKCFNEMDYYWQPVSGLIGSLGTLLLESVSLPCQPVPPDRLIGLCPCSCSWSHYLVSWNRPFGLIGKRHYDVRISVDVGLD</sequence>
<dbReference type="Proteomes" id="UP000249390">
    <property type="component" value="Unassembled WGS sequence"/>
</dbReference>
<dbReference type="GO" id="GO:0060320">
    <property type="term" value="P:rejection of self pollen"/>
    <property type="evidence" value="ECO:0007669"/>
    <property type="project" value="UniProtKB-KW"/>
</dbReference>
<proteinExistence type="inferred from homology"/>
<dbReference type="EMBL" id="NQVE01000015">
    <property type="protein sequence ID" value="RAL54035.1"/>
    <property type="molecule type" value="Genomic_DNA"/>
</dbReference>
<dbReference type="AlphaFoldDB" id="A0A328E7L7"/>
<keyword evidence="5" id="KW-0732">Signal</keyword>
<evidence type="ECO:0008006" key="8">
    <source>
        <dbReference type="Google" id="ProtNLM"/>
    </source>
</evidence>
<evidence type="ECO:0000256" key="2">
    <source>
        <dbReference type="ARBA" id="ARBA00005581"/>
    </source>
</evidence>
<gene>
    <name evidence="6" type="ORF">DM860_004506</name>
</gene>
<comment type="similarity">
    <text evidence="2">Belongs to the plant self-incompatibility (S1) protein family.</text>
</comment>
<reference evidence="6 7" key="1">
    <citation type="submission" date="2018-06" db="EMBL/GenBank/DDBJ databases">
        <title>The Genome of Cuscuta australis (Dodder) Provides Insight into the Evolution of Plant Parasitism.</title>
        <authorList>
            <person name="Liu H."/>
        </authorList>
    </citation>
    <scope>NUCLEOTIDE SEQUENCE [LARGE SCALE GENOMIC DNA]</scope>
    <source>
        <strain evidence="7">cv. Yunnan</strain>
        <tissue evidence="6">Vines</tissue>
    </source>
</reference>
<evidence type="ECO:0000256" key="4">
    <source>
        <dbReference type="ARBA" id="ARBA00022525"/>
    </source>
</evidence>
<keyword evidence="7" id="KW-1185">Reference proteome</keyword>
<comment type="subcellular location">
    <subcellularLocation>
        <location evidence="1">Secreted</location>
    </subcellularLocation>
</comment>
<keyword evidence="3" id="KW-0713">Self-incompatibility</keyword>
<dbReference type="InterPro" id="IPR010264">
    <property type="entry name" value="Self-incomp_S1"/>
</dbReference>
<evidence type="ECO:0000256" key="3">
    <source>
        <dbReference type="ARBA" id="ARBA00022471"/>
    </source>
</evidence>
<name>A0A328E7L7_9ASTE</name>
<evidence type="ECO:0000256" key="5">
    <source>
        <dbReference type="ARBA" id="ARBA00022729"/>
    </source>
</evidence>
<comment type="caution">
    <text evidence="6">The sequence shown here is derived from an EMBL/GenBank/DDBJ whole genome shotgun (WGS) entry which is preliminary data.</text>
</comment>
<evidence type="ECO:0000256" key="1">
    <source>
        <dbReference type="ARBA" id="ARBA00004613"/>
    </source>
</evidence>
<evidence type="ECO:0000313" key="6">
    <source>
        <dbReference type="EMBL" id="RAL54035.1"/>
    </source>
</evidence>
<protein>
    <recommendedName>
        <fullName evidence="8">S-protein homolog</fullName>
    </recommendedName>
</protein>
<evidence type="ECO:0000313" key="7">
    <source>
        <dbReference type="Proteomes" id="UP000249390"/>
    </source>
</evidence>